<name>A0A7S4EGY4_9STRA</name>
<gene>
    <name evidence="3" type="ORF">PAUS00366_LOCUS6062</name>
</gene>
<organism evidence="3">
    <name type="scientific">Pseudo-nitzschia australis</name>
    <dbReference type="NCBI Taxonomy" id="44445"/>
    <lineage>
        <taxon>Eukaryota</taxon>
        <taxon>Sar</taxon>
        <taxon>Stramenopiles</taxon>
        <taxon>Ochrophyta</taxon>
        <taxon>Bacillariophyta</taxon>
        <taxon>Bacillariophyceae</taxon>
        <taxon>Bacillariophycidae</taxon>
        <taxon>Bacillariales</taxon>
        <taxon>Bacillariaceae</taxon>
        <taxon>Pseudo-nitzschia</taxon>
    </lineage>
</organism>
<feature type="signal peptide" evidence="2">
    <location>
        <begin position="1"/>
        <end position="17"/>
    </location>
</feature>
<feature type="chain" id="PRO_5031561392" evidence="2">
    <location>
        <begin position="18"/>
        <end position="176"/>
    </location>
</feature>
<protein>
    <submittedName>
        <fullName evidence="3">Uncharacterized protein</fullName>
    </submittedName>
</protein>
<accession>A0A7S4EGY4</accession>
<proteinExistence type="predicted"/>
<feature type="compositionally biased region" description="Polar residues" evidence="1">
    <location>
        <begin position="153"/>
        <end position="167"/>
    </location>
</feature>
<feature type="region of interest" description="Disordered" evidence="1">
    <location>
        <begin position="150"/>
        <end position="176"/>
    </location>
</feature>
<keyword evidence="2" id="KW-0732">Signal</keyword>
<reference evidence="3" key="1">
    <citation type="submission" date="2021-01" db="EMBL/GenBank/DDBJ databases">
        <authorList>
            <person name="Corre E."/>
            <person name="Pelletier E."/>
            <person name="Niang G."/>
            <person name="Scheremetjew M."/>
            <person name="Finn R."/>
            <person name="Kale V."/>
            <person name="Holt S."/>
            <person name="Cochrane G."/>
            <person name="Meng A."/>
            <person name="Brown T."/>
            <person name="Cohen L."/>
        </authorList>
    </citation>
    <scope>NUCLEOTIDE SEQUENCE</scope>
    <source>
        <strain evidence="3">10249 10 AB</strain>
    </source>
</reference>
<sequence length="176" mass="19275">MRLFVCLLLTIVAGSRASLAFVLSTLNDVSALPGESPVTVTTPLGMVGGRGWDNGDFLSSLSGEEEDREKSQEDYQDFSDRRAAFNARQAEIMKSPQAQAFMKQRQEQQFQHLQQAEQEVFEDGAPFGDVVAGSGGGTRMGRMMAQAKHMKGQRSQSNIIGGFQQQLLGPLDDDEE</sequence>
<evidence type="ECO:0000256" key="2">
    <source>
        <dbReference type="SAM" id="SignalP"/>
    </source>
</evidence>
<dbReference type="EMBL" id="HBIX01007814">
    <property type="protein sequence ID" value="CAE0713310.1"/>
    <property type="molecule type" value="Transcribed_RNA"/>
</dbReference>
<evidence type="ECO:0000313" key="3">
    <source>
        <dbReference type="EMBL" id="CAE0713310.1"/>
    </source>
</evidence>
<feature type="region of interest" description="Disordered" evidence="1">
    <location>
        <begin position="56"/>
        <end position="76"/>
    </location>
</feature>
<evidence type="ECO:0000256" key="1">
    <source>
        <dbReference type="SAM" id="MobiDB-lite"/>
    </source>
</evidence>
<dbReference type="AlphaFoldDB" id="A0A7S4EGY4"/>